<evidence type="ECO:0000313" key="4">
    <source>
        <dbReference type="Proteomes" id="UP000054015"/>
    </source>
</evidence>
<evidence type="ECO:0000313" key="3">
    <source>
        <dbReference type="EMBL" id="KUK05550.1"/>
    </source>
</evidence>
<reference evidence="3" key="1">
    <citation type="journal article" date="2015" name="MBio">
        <title>Genome-resolved metagenomic analysis reveals roles for candidate phyla and other microbial community members in biogeochemical transformations in oil reservoirs.</title>
        <authorList>
            <person name="Hu P."/>
            <person name="Tom L."/>
            <person name="Singh A."/>
            <person name="Thomas B.C."/>
            <person name="Baker B.J."/>
            <person name="Piceno Y.M."/>
            <person name="Andersen G.L."/>
            <person name="Banfield J.F."/>
        </authorList>
    </citation>
    <scope>NUCLEOTIDE SEQUENCE [LARGE SCALE GENOMIC DNA]</scope>
    <source>
        <strain evidence="3">49_2300</strain>
        <strain evidence="2">49_95</strain>
    </source>
</reference>
<feature type="transmembrane region" description="Helical" evidence="1">
    <location>
        <begin position="36"/>
        <end position="52"/>
    </location>
</feature>
<dbReference type="AlphaFoldDB" id="A0A101DZ95"/>
<evidence type="ECO:0000313" key="2">
    <source>
        <dbReference type="EMBL" id="KUJ92487.1"/>
    </source>
</evidence>
<protein>
    <submittedName>
        <fullName evidence="3">Uncharacterized protein</fullName>
    </submittedName>
</protein>
<proteinExistence type="predicted"/>
<accession>A0A101DZ95</accession>
<gene>
    <name evidence="2" type="ORF">XD40_2325</name>
    <name evidence="3" type="ORF">XD48_2208</name>
</gene>
<dbReference type="EMBL" id="LGEQ01000078">
    <property type="protein sequence ID" value="KUJ92487.1"/>
    <property type="molecule type" value="Genomic_DNA"/>
</dbReference>
<keyword evidence="1" id="KW-1133">Transmembrane helix</keyword>
<dbReference type="PATRIC" id="fig|2234.6.peg.2008"/>
<dbReference type="EMBL" id="LGEX01000103">
    <property type="protein sequence ID" value="KUK05550.1"/>
    <property type="molecule type" value="Genomic_DNA"/>
</dbReference>
<feature type="transmembrane region" description="Helical" evidence="1">
    <location>
        <begin position="58"/>
        <end position="78"/>
    </location>
</feature>
<dbReference type="Proteomes" id="UP000054015">
    <property type="component" value="Unassembled WGS sequence"/>
</dbReference>
<name>A0A101DZ95_ARCFL</name>
<organism evidence="3 4">
    <name type="scientific">Archaeoglobus fulgidus</name>
    <dbReference type="NCBI Taxonomy" id="2234"/>
    <lineage>
        <taxon>Archaea</taxon>
        <taxon>Methanobacteriati</taxon>
        <taxon>Methanobacteriota</taxon>
        <taxon>Archaeoglobi</taxon>
        <taxon>Archaeoglobales</taxon>
        <taxon>Archaeoglobaceae</taxon>
        <taxon>Archaeoglobus</taxon>
    </lineage>
</organism>
<keyword evidence="1" id="KW-0472">Membrane</keyword>
<evidence type="ECO:0000256" key="1">
    <source>
        <dbReference type="SAM" id="Phobius"/>
    </source>
</evidence>
<dbReference type="Proteomes" id="UP000054307">
    <property type="component" value="Unassembled WGS sequence"/>
</dbReference>
<sequence>MMSFVAIVTPLTMLTGLIDWKYRYDMRKVPIIQRKVITGIVGYVFVVVYVVLHSLTDYSLAALAMALVFFAITGEYGGKLVHGARTLLCLKNLRKGSSQKSNPN</sequence>
<keyword evidence="1" id="KW-0812">Transmembrane</keyword>
<evidence type="ECO:0000313" key="5">
    <source>
        <dbReference type="Proteomes" id="UP000054307"/>
    </source>
</evidence>
<reference evidence="4 5" key="2">
    <citation type="journal article" date="2015" name="MBio">
        <title>Genome-Resolved Metagenomic Analysis Reveals Roles for Candidate Phyla and Other Microbial Community Members in Biogeochemical Transformations in Oil Reservoirs.</title>
        <authorList>
            <person name="Hu P."/>
            <person name="Tom L."/>
            <person name="Singh A."/>
            <person name="Thomas B.C."/>
            <person name="Baker B.J."/>
            <person name="Piceno Y.M."/>
            <person name="Andersen G.L."/>
            <person name="Banfield J.F."/>
        </authorList>
    </citation>
    <scope>NUCLEOTIDE SEQUENCE [LARGE SCALE GENOMIC DNA]</scope>
</reference>
<comment type="caution">
    <text evidence="3">The sequence shown here is derived from an EMBL/GenBank/DDBJ whole genome shotgun (WGS) entry which is preliminary data.</text>
</comment>